<feature type="region of interest" description="Disordered" evidence="1">
    <location>
        <begin position="1"/>
        <end position="48"/>
    </location>
</feature>
<evidence type="ECO:0000256" key="1">
    <source>
        <dbReference type="SAM" id="MobiDB-lite"/>
    </source>
</evidence>
<evidence type="ECO:0000313" key="2">
    <source>
        <dbReference type="EMBL" id="KAE7998732.1"/>
    </source>
</evidence>
<dbReference type="AlphaFoldDB" id="A0A5N6QHC2"/>
<evidence type="ECO:0000313" key="3">
    <source>
        <dbReference type="Proteomes" id="UP000327013"/>
    </source>
</evidence>
<proteinExistence type="predicted"/>
<gene>
    <name evidence="2" type="ORF">FH972_003243</name>
</gene>
<name>A0A5N6QHC2_9ROSI</name>
<protein>
    <submittedName>
        <fullName evidence="2">Uncharacterized protein</fullName>
    </submittedName>
</protein>
<dbReference type="Proteomes" id="UP000327013">
    <property type="component" value="Chromosome 1"/>
</dbReference>
<organism evidence="2 3">
    <name type="scientific">Carpinus fangiana</name>
    <dbReference type="NCBI Taxonomy" id="176857"/>
    <lineage>
        <taxon>Eukaryota</taxon>
        <taxon>Viridiplantae</taxon>
        <taxon>Streptophyta</taxon>
        <taxon>Embryophyta</taxon>
        <taxon>Tracheophyta</taxon>
        <taxon>Spermatophyta</taxon>
        <taxon>Magnoliopsida</taxon>
        <taxon>eudicotyledons</taxon>
        <taxon>Gunneridae</taxon>
        <taxon>Pentapetalae</taxon>
        <taxon>rosids</taxon>
        <taxon>fabids</taxon>
        <taxon>Fagales</taxon>
        <taxon>Betulaceae</taxon>
        <taxon>Carpinus</taxon>
    </lineage>
</organism>
<feature type="compositionally biased region" description="Acidic residues" evidence="1">
    <location>
        <begin position="24"/>
        <end position="34"/>
    </location>
</feature>
<keyword evidence="3" id="KW-1185">Reference proteome</keyword>
<sequence length="107" mass="12025">MLGVTTTIRSKGRKREITSRPEWCEDEEDEEGLEEASSPPESATGIRSSRSLSLLAITIADFSSPIITRKATPCRRIQGAQRLNAYQVKREKEVPDEQRVLEISSSY</sequence>
<dbReference type="EMBL" id="CM017321">
    <property type="protein sequence ID" value="KAE7998732.1"/>
    <property type="molecule type" value="Genomic_DNA"/>
</dbReference>
<accession>A0A5N6QHC2</accession>
<reference evidence="2 3" key="1">
    <citation type="submission" date="2019-06" db="EMBL/GenBank/DDBJ databases">
        <title>A chromosomal-level reference genome of Carpinus fangiana (Coryloideae, Betulaceae).</title>
        <authorList>
            <person name="Yang X."/>
            <person name="Wang Z."/>
            <person name="Zhang L."/>
            <person name="Hao G."/>
            <person name="Liu J."/>
            <person name="Yang Y."/>
        </authorList>
    </citation>
    <scope>NUCLEOTIDE SEQUENCE [LARGE SCALE GENOMIC DNA]</scope>
    <source>
        <strain evidence="2">Cfa_2016G</strain>
        <tissue evidence="2">Leaf</tissue>
    </source>
</reference>